<dbReference type="SUPFAM" id="SSF54786">
    <property type="entry name" value="YcfA/nrd intein domain"/>
    <property type="match status" value="1"/>
</dbReference>
<accession>A0A2M7PTA7</accession>
<keyword evidence="7" id="KW-0346">Stress response</keyword>
<keyword evidence="5" id="KW-0378">Hydrolase</keyword>
<dbReference type="Pfam" id="PF07927">
    <property type="entry name" value="HicA_toxin"/>
    <property type="match status" value="1"/>
</dbReference>
<evidence type="ECO:0000256" key="2">
    <source>
        <dbReference type="ARBA" id="ARBA00022649"/>
    </source>
</evidence>
<dbReference type="InterPro" id="IPR038570">
    <property type="entry name" value="HicA_sf"/>
</dbReference>
<name>A0A1J5GFP2_9BACT</name>
<dbReference type="AlphaFoldDB" id="A0A1J5GFP2"/>
<dbReference type="STRING" id="1805029.AUK42_03420"/>
<dbReference type="Proteomes" id="UP000228560">
    <property type="component" value="Unassembled WGS sequence"/>
</dbReference>
<organism evidence="8 11">
    <name type="scientific">Candidatus Infernicultor aquiphilus</name>
    <dbReference type="NCBI Taxonomy" id="1805029"/>
    <lineage>
        <taxon>Bacteria</taxon>
        <taxon>Pseudomonadati</taxon>
        <taxon>Atribacterota</taxon>
        <taxon>Candidatus Phoenicimicrobiia</taxon>
        <taxon>Candidatus Pheonicimicrobiales</taxon>
        <taxon>Candidatus Phoenicimicrobiaceae</taxon>
        <taxon>Candidatus Infernicultor</taxon>
    </lineage>
</organism>
<dbReference type="GO" id="GO:0016787">
    <property type="term" value="F:hydrolase activity"/>
    <property type="evidence" value="ECO:0007669"/>
    <property type="project" value="UniProtKB-KW"/>
</dbReference>
<dbReference type="Proteomes" id="UP000230646">
    <property type="component" value="Unassembled WGS sequence"/>
</dbReference>
<keyword evidence="2" id="KW-1277">Toxin-antitoxin system</keyword>
<evidence type="ECO:0000256" key="7">
    <source>
        <dbReference type="ARBA" id="ARBA00023016"/>
    </source>
</evidence>
<accession>A0A1J5GFP2</accession>
<dbReference type="GO" id="GO:0004519">
    <property type="term" value="F:endonuclease activity"/>
    <property type="evidence" value="ECO:0007669"/>
    <property type="project" value="UniProtKB-KW"/>
</dbReference>
<dbReference type="GO" id="GO:0003729">
    <property type="term" value="F:mRNA binding"/>
    <property type="evidence" value="ECO:0007669"/>
    <property type="project" value="InterPro"/>
</dbReference>
<keyword evidence="3" id="KW-0540">Nuclease</keyword>
<evidence type="ECO:0000313" key="8">
    <source>
        <dbReference type="EMBL" id="OIP71529.1"/>
    </source>
</evidence>
<keyword evidence="6" id="KW-0694">RNA-binding</keyword>
<evidence type="ECO:0000313" key="12">
    <source>
        <dbReference type="Proteomes" id="UP000228560"/>
    </source>
</evidence>
<evidence type="ECO:0000313" key="11">
    <source>
        <dbReference type="Proteomes" id="UP000182763"/>
    </source>
</evidence>
<dbReference type="EMBL" id="PFTV01000119">
    <property type="protein sequence ID" value="PJB56546.1"/>
    <property type="molecule type" value="Genomic_DNA"/>
</dbReference>
<reference evidence="8 11" key="1">
    <citation type="journal article" date="2016" name="Environ. Microbiol.">
        <title>Genomic resolution of a cold subsurface aquifer community provides metabolic insights for novel microbes adapted to high CO concentrations.</title>
        <authorList>
            <person name="Probst A.J."/>
            <person name="Castelle C.J."/>
            <person name="Singh A."/>
            <person name="Brown C.T."/>
            <person name="Anantharaman K."/>
            <person name="Sharon I."/>
            <person name="Hug L.A."/>
            <person name="Burstein D."/>
            <person name="Emerson J.B."/>
            <person name="Thomas B.C."/>
            <person name="Banfield J.F."/>
        </authorList>
    </citation>
    <scope>NUCLEOTIDE SEQUENCE [LARGE SCALE GENOMIC DNA]</scope>
    <source>
        <strain evidence="8">CG2_30_33_13</strain>
    </source>
</reference>
<reference evidence="12 13" key="2">
    <citation type="submission" date="2017-09" db="EMBL/GenBank/DDBJ databases">
        <title>Depth-based differentiation of microbial function through sediment-hosted aquifers and enrichment of novel symbionts in the deep terrestrial subsurface.</title>
        <authorList>
            <person name="Probst A.J."/>
            <person name="Ladd B."/>
            <person name="Jarett J.K."/>
            <person name="Geller-Mcgrath D.E."/>
            <person name="Sieber C.M."/>
            <person name="Emerson J.B."/>
            <person name="Anantharaman K."/>
            <person name="Thomas B.C."/>
            <person name="Malmstrom R."/>
            <person name="Stieglmeier M."/>
            <person name="Klingl A."/>
            <person name="Woyke T."/>
            <person name="Ryan C.M."/>
            <person name="Banfield J.F."/>
        </authorList>
    </citation>
    <scope>NUCLEOTIDE SEQUENCE [LARGE SCALE GENOMIC DNA]</scope>
    <source>
        <strain evidence="9">CG_4_10_14_3_um_filter_34_13</strain>
        <strain evidence="10">CG_4_9_14_3_um_filter_33_16</strain>
    </source>
</reference>
<evidence type="ECO:0000256" key="3">
    <source>
        <dbReference type="ARBA" id="ARBA00022722"/>
    </source>
</evidence>
<evidence type="ECO:0008006" key="14">
    <source>
        <dbReference type="Google" id="ProtNLM"/>
    </source>
</evidence>
<dbReference type="RefSeq" id="WP_406606965.1">
    <property type="nucleotide sequence ID" value="NZ_PFKO01000079.1"/>
</dbReference>
<dbReference type="InterPro" id="IPR012933">
    <property type="entry name" value="HicA_mRNA_interferase"/>
</dbReference>
<protein>
    <recommendedName>
        <fullName evidence="14">Type II toxin-antitoxin system HicA family toxin</fullName>
    </recommendedName>
</protein>
<accession>A0A2M8CC20</accession>
<keyword evidence="4" id="KW-0255">Endonuclease</keyword>
<evidence type="ECO:0000313" key="13">
    <source>
        <dbReference type="Proteomes" id="UP000230646"/>
    </source>
</evidence>
<evidence type="ECO:0000256" key="1">
    <source>
        <dbReference type="ARBA" id="ARBA00006620"/>
    </source>
</evidence>
<dbReference type="Gene3D" id="3.30.920.30">
    <property type="entry name" value="Hypothetical protein"/>
    <property type="match status" value="1"/>
</dbReference>
<evidence type="ECO:0000313" key="9">
    <source>
        <dbReference type="EMBL" id="PIY33436.1"/>
    </source>
</evidence>
<evidence type="ECO:0000256" key="5">
    <source>
        <dbReference type="ARBA" id="ARBA00022801"/>
    </source>
</evidence>
<dbReference type="Proteomes" id="UP000182763">
    <property type="component" value="Unassembled WGS sequence"/>
</dbReference>
<gene>
    <name evidence="8" type="ORF">AUK42_03420</name>
    <name evidence="10" type="ORF">CO097_04875</name>
    <name evidence="9" type="ORF">COZ07_02165</name>
</gene>
<sequence>MKKFPVDAPKRKVIKALEILGFRVVREKEHISMVRENPDGSKTPLTMPNHPKIKASTLRTISTQAGISRDEFLEAYKRA</sequence>
<evidence type="ECO:0000256" key="6">
    <source>
        <dbReference type="ARBA" id="ARBA00022884"/>
    </source>
</evidence>
<dbReference type="EMBL" id="PFKO01000079">
    <property type="protein sequence ID" value="PIY33436.1"/>
    <property type="molecule type" value="Genomic_DNA"/>
</dbReference>
<evidence type="ECO:0000256" key="4">
    <source>
        <dbReference type="ARBA" id="ARBA00022759"/>
    </source>
</evidence>
<evidence type="ECO:0000313" key="10">
    <source>
        <dbReference type="EMBL" id="PJB56546.1"/>
    </source>
</evidence>
<comment type="caution">
    <text evidence="8">The sequence shown here is derived from an EMBL/GenBank/DDBJ whole genome shotgun (WGS) entry which is preliminary data.</text>
</comment>
<proteinExistence type="inferred from homology"/>
<dbReference type="EMBL" id="MNYY01000065">
    <property type="protein sequence ID" value="OIP71529.1"/>
    <property type="molecule type" value="Genomic_DNA"/>
</dbReference>
<comment type="similarity">
    <text evidence="1">Belongs to the HicA mRNA interferase family.</text>
</comment>